<name>A0A7I8VYH1_9ANNE</name>
<feature type="region of interest" description="Disordered" evidence="1">
    <location>
        <begin position="1151"/>
        <end position="1179"/>
    </location>
</feature>
<dbReference type="OrthoDB" id="6288961at2759"/>
<feature type="compositionally biased region" description="Basic and acidic residues" evidence="1">
    <location>
        <begin position="967"/>
        <end position="992"/>
    </location>
</feature>
<keyword evidence="3" id="KW-1185">Reference proteome</keyword>
<dbReference type="EMBL" id="CAJFCJ010000012">
    <property type="protein sequence ID" value="CAD5120619.1"/>
    <property type="molecule type" value="Genomic_DNA"/>
</dbReference>
<protein>
    <submittedName>
        <fullName evidence="2">DgyrCDS9176</fullName>
    </submittedName>
</protein>
<feature type="region of interest" description="Disordered" evidence="1">
    <location>
        <begin position="799"/>
        <end position="853"/>
    </location>
</feature>
<dbReference type="Proteomes" id="UP000549394">
    <property type="component" value="Unassembled WGS sequence"/>
</dbReference>
<feature type="compositionally biased region" description="Basic and acidic residues" evidence="1">
    <location>
        <begin position="838"/>
        <end position="853"/>
    </location>
</feature>
<dbReference type="PANTHER" id="PTHR21937:SF6">
    <property type="entry name" value="CCDC66 DOMAIN-CONTAINING PROTEIN"/>
    <property type="match status" value="1"/>
</dbReference>
<feature type="compositionally biased region" description="Basic and acidic residues" evidence="1">
    <location>
        <begin position="380"/>
        <end position="394"/>
    </location>
</feature>
<evidence type="ECO:0000313" key="2">
    <source>
        <dbReference type="EMBL" id="CAD5120619.1"/>
    </source>
</evidence>
<feature type="compositionally biased region" description="Polar residues" evidence="1">
    <location>
        <begin position="395"/>
        <end position="414"/>
    </location>
</feature>
<dbReference type="PANTHER" id="PTHR21937">
    <property type="entry name" value="CCDC66 DOMAIN-CONTAINING PROTEIN"/>
    <property type="match status" value="1"/>
</dbReference>
<comment type="caution">
    <text evidence="2">The sequence shown here is derived from an EMBL/GenBank/DDBJ whole genome shotgun (WGS) entry which is preliminary data.</text>
</comment>
<feature type="compositionally biased region" description="Basic residues" evidence="1">
    <location>
        <begin position="816"/>
        <end position="830"/>
    </location>
</feature>
<feature type="compositionally biased region" description="Basic residues" evidence="1">
    <location>
        <begin position="1162"/>
        <end position="1173"/>
    </location>
</feature>
<feature type="region of interest" description="Disordered" evidence="1">
    <location>
        <begin position="961"/>
        <end position="1018"/>
    </location>
</feature>
<feature type="compositionally biased region" description="Basic and acidic residues" evidence="1">
    <location>
        <begin position="577"/>
        <end position="588"/>
    </location>
</feature>
<gene>
    <name evidence="2" type="ORF">DGYR_LOCUS8697</name>
</gene>
<feature type="compositionally biased region" description="Low complexity" evidence="1">
    <location>
        <begin position="479"/>
        <end position="493"/>
    </location>
</feature>
<evidence type="ECO:0000313" key="3">
    <source>
        <dbReference type="Proteomes" id="UP000549394"/>
    </source>
</evidence>
<feature type="compositionally biased region" description="Basic and acidic residues" evidence="1">
    <location>
        <begin position="901"/>
        <end position="949"/>
    </location>
</feature>
<feature type="compositionally biased region" description="Low complexity" evidence="1">
    <location>
        <begin position="274"/>
        <end position="285"/>
    </location>
</feature>
<feature type="compositionally biased region" description="Basic and acidic residues" evidence="1">
    <location>
        <begin position="660"/>
        <end position="674"/>
    </location>
</feature>
<sequence>MAFSPLAQGFASWNGPGAVDFIDSDKKVVPKPKDMGYSVLNTVPNYRCMSAPVDRQKQEALIPKTYLTRRGRLLLFSGPSDKEMEEMNAREGDKLRNKLKKMSDSELQKKFGSLSRLAQSILSFGDGEYNKEHCSISDPANKTYLNFLHDLNSAADHELKRESTDDYLQQLRRHSASWFRSLRNNHNLSEDEKQLQEALLLLARNSPDTESCTSSTDSRPSSAQAQFRTFHLSSRSPKTVQRLSSEELKKSLRTRSSLMFEENPMETVEELTFTNSSRPSTRPSSEILYQRPPSSRSTKTPEDIAGKPRTNTPNYDTTDESRLWSPNLAPPTKKVFEKRRRVLPNLPPESKSKFKEQMPVPPSSPSGSESEISVRIRRKQLPDHPRLEDGKETKQTMPMNSPKSPSTRSNTASTGDFRPLSGRYLPPTPVLASTSRCVTPPWRRRNERKYSSHDEQHAILKDKAFSDDEPKTEIVGEVNNSRKSSIKSNRSASTENEAAIEDPSSYDVFNRDKPPSIEENNVIVDHREIVIDKQQVSEPQQREMKSDLSNHSATSSNRERPVSAASVRSRLLTPDRMSARSDSIEKHVQFVQSPQAEGDGEDEEKSVAESEGEKLLKKRPTSSKRPISARQPSIEINRDENESENLIQSDNKKNRNLPELPKEDGSAAKKEKLRSNSPPLLSVSPYDNQGISSSKKDVSSSAPIKKILKSSEKQSKTPPKSSSPTHKKPPLSVKFSENQIKEFKRSQSVLSSIDKKMEEEKKLEKEMDQILSNTFSIEEGLSAEELALEAEIIKNKLKSAAENVVGGEKKGETKSKARPKSKSPKMKRKQKQEDGDELEKKRQSLREAKRLERQKRLEEAQALEAKIKEIEHQNELKKQEVEGNKKIVEAEIQAATNEVMEAERAEEDARNLIAEQRKQYKEQREAKRRAEQEKKREKERLKREEEKARLEAARKRELQMLETLASAEEKRKLREEERKRKEEQEREEQERLAEEEEEERKQRQLEDEEMEEMERAMEEEALKKIVQAREEAEERQRALYLEKLQMEEESERIRLKMEEEEMQIEMERLEKERQERERLEQERQKLIEIQRLEEEARERMRLELEQRRQILLRRRDINLERHSQLDKIRKAQGVTKSWIFSYFVRWPRENYEKPIGGEPKNKKGGFRNRKPQQRPKTVS</sequence>
<feature type="region of interest" description="Disordered" evidence="1">
    <location>
        <begin position="255"/>
        <end position="753"/>
    </location>
</feature>
<dbReference type="AlphaFoldDB" id="A0A7I8VYH1"/>
<proteinExistence type="predicted"/>
<accession>A0A7I8VYH1</accession>
<feature type="compositionally biased region" description="Basic and acidic residues" evidence="1">
    <location>
        <begin position="605"/>
        <end position="615"/>
    </location>
</feature>
<organism evidence="2 3">
    <name type="scientific">Dimorphilus gyrociliatus</name>
    <dbReference type="NCBI Taxonomy" id="2664684"/>
    <lineage>
        <taxon>Eukaryota</taxon>
        <taxon>Metazoa</taxon>
        <taxon>Spiralia</taxon>
        <taxon>Lophotrochozoa</taxon>
        <taxon>Annelida</taxon>
        <taxon>Polychaeta</taxon>
        <taxon>Polychaeta incertae sedis</taxon>
        <taxon>Dinophilidae</taxon>
        <taxon>Dimorphilus</taxon>
    </lineage>
</organism>
<evidence type="ECO:0000256" key="1">
    <source>
        <dbReference type="SAM" id="MobiDB-lite"/>
    </source>
</evidence>
<feature type="region of interest" description="Disordered" evidence="1">
    <location>
        <begin position="899"/>
        <end position="949"/>
    </location>
</feature>
<dbReference type="InterPro" id="IPR031440">
    <property type="entry name" value="DUF4670"/>
</dbReference>
<feature type="compositionally biased region" description="Basic and acidic residues" evidence="1">
    <location>
        <begin position="448"/>
        <end position="474"/>
    </location>
</feature>
<reference evidence="2 3" key="1">
    <citation type="submission" date="2020-08" db="EMBL/GenBank/DDBJ databases">
        <authorList>
            <person name="Hejnol A."/>
        </authorList>
    </citation>
    <scope>NUCLEOTIDE SEQUENCE [LARGE SCALE GENOMIC DNA]</scope>
</reference>
<feature type="compositionally biased region" description="Polar residues" evidence="1">
    <location>
        <begin position="675"/>
        <end position="691"/>
    </location>
</feature>